<proteinExistence type="predicted"/>
<evidence type="ECO:0000313" key="2">
    <source>
        <dbReference type="Proteomes" id="UP000179252"/>
    </source>
</evidence>
<dbReference type="EMBL" id="MFAU01000042">
    <property type="protein sequence ID" value="OGD83636.1"/>
    <property type="molecule type" value="Genomic_DNA"/>
</dbReference>
<protein>
    <submittedName>
        <fullName evidence="1">Uncharacterized protein</fullName>
    </submittedName>
</protein>
<dbReference type="AlphaFoldDB" id="A0A1F5FVJ7"/>
<gene>
    <name evidence="1" type="ORF">A2165_03060</name>
</gene>
<dbReference type="Proteomes" id="UP000179252">
    <property type="component" value="Unassembled WGS sequence"/>
</dbReference>
<reference evidence="1 2" key="1">
    <citation type="journal article" date="2016" name="Nat. Commun.">
        <title>Thousands of microbial genomes shed light on interconnected biogeochemical processes in an aquifer system.</title>
        <authorList>
            <person name="Anantharaman K."/>
            <person name="Brown C.T."/>
            <person name="Hug L.A."/>
            <person name="Sharon I."/>
            <person name="Castelle C.J."/>
            <person name="Probst A.J."/>
            <person name="Thomas B.C."/>
            <person name="Singh A."/>
            <person name="Wilkins M.J."/>
            <person name="Karaoz U."/>
            <person name="Brodie E.L."/>
            <person name="Williams K.H."/>
            <person name="Hubbard S.S."/>
            <person name="Banfield J.F."/>
        </authorList>
    </citation>
    <scope>NUCLEOTIDE SEQUENCE [LARGE SCALE GENOMIC DNA]</scope>
</reference>
<organism evidence="1 2">
    <name type="scientific">Candidatus Curtissbacteria bacterium RBG_13_40_7</name>
    <dbReference type="NCBI Taxonomy" id="1797706"/>
    <lineage>
        <taxon>Bacteria</taxon>
        <taxon>Candidatus Curtissiibacteriota</taxon>
    </lineage>
</organism>
<accession>A0A1F5FVJ7</accession>
<name>A0A1F5FVJ7_9BACT</name>
<evidence type="ECO:0000313" key="1">
    <source>
        <dbReference type="EMBL" id="OGD83636.1"/>
    </source>
</evidence>
<sequence>MHERVELLQQLKTEILIGNGIKYLHGLIAVTSAAAIASSVPLHVLNVLPQWVELAMSIGGALNLPGSIRGINAAREWLADAHQKQKILESQIIRA</sequence>
<comment type="caution">
    <text evidence="1">The sequence shown here is derived from an EMBL/GenBank/DDBJ whole genome shotgun (WGS) entry which is preliminary data.</text>
</comment>